<sequence>MKHNVEVVAVICHMLRVIGLTVIVGLNMEENTFLLLVSRFPALFLPVGVQRLVSTCVVFAFHLSLFVDWLLADVPVPVALPPFTIEITKGNERLCFHLDLVESGDEEGQSVAANRRRHQLAGEQSQLGRE</sequence>
<accession>A0A914RXK1</accession>
<feature type="transmembrane region" description="Helical" evidence="2">
    <location>
        <begin position="7"/>
        <end position="28"/>
    </location>
</feature>
<feature type="region of interest" description="Disordered" evidence="1">
    <location>
        <begin position="109"/>
        <end position="130"/>
    </location>
</feature>
<proteinExistence type="predicted"/>
<evidence type="ECO:0000313" key="3">
    <source>
        <dbReference type="Proteomes" id="UP000887564"/>
    </source>
</evidence>
<dbReference type="WBParaSite" id="PEQ_0000958901-mRNA-1">
    <property type="protein sequence ID" value="PEQ_0000958901-mRNA-1"/>
    <property type="gene ID" value="PEQ_0000958901"/>
</dbReference>
<keyword evidence="3" id="KW-1185">Reference proteome</keyword>
<evidence type="ECO:0000256" key="2">
    <source>
        <dbReference type="SAM" id="Phobius"/>
    </source>
</evidence>
<keyword evidence="2" id="KW-0812">Transmembrane</keyword>
<evidence type="ECO:0000313" key="4">
    <source>
        <dbReference type="WBParaSite" id="PEQ_0000958901-mRNA-1"/>
    </source>
</evidence>
<protein>
    <submittedName>
        <fullName evidence="4">Secreted protein</fullName>
    </submittedName>
</protein>
<evidence type="ECO:0000256" key="1">
    <source>
        <dbReference type="SAM" id="MobiDB-lite"/>
    </source>
</evidence>
<keyword evidence="2" id="KW-0472">Membrane</keyword>
<dbReference type="AlphaFoldDB" id="A0A914RXK1"/>
<organism evidence="3 4">
    <name type="scientific">Parascaris equorum</name>
    <name type="common">Equine roundworm</name>
    <dbReference type="NCBI Taxonomy" id="6256"/>
    <lineage>
        <taxon>Eukaryota</taxon>
        <taxon>Metazoa</taxon>
        <taxon>Ecdysozoa</taxon>
        <taxon>Nematoda</taxon>
        <taxon>Chromadorea</taxon>
        <taxon>Rhabditida</taxon>
        <taxon>Spirurina</taxon>
        <taxon>Ascaridomorpha</taxon>
        <taxon>Ascaridoidea</taxon>
        <taxon>Ascarididae</taxon>
        <taxon>Parascaris</taxon>
    </lineage>
</organism>
<dbReference type="Proteomes" id="UP000887564">
    <property type="component" value="Unplaced"/>
</dbReference>
<name>A0A914RXK1_PAREQ</name>
<keyword evidence="2" id="KW-1133">Transmembrane helix</keyword>
<reference evidence="4" key="1">
    <citation type="submission" date="2022-11" db="UniProtKB">
        <authorList>
            <consortium name="WormBaseParasite"/>
        </authorList>
    </citation>
    <scope>IDENTIFICATION</scope>
</reference>